<dbReference type="SUPFAM" id="SSF51556">
    <property type="entry name" value="Metallo-dependent hydrolases"/>
    <property type="match status" value="1"/>
</dbReference>
<feature type="binding site" evidence="3">
    <location>
        <position position="134"/>
    </location>
    <ligand>
        <name>a divalent metal cation</name>
        <dbReference type="ChEBI" id="CHEBI:60240"/>
        <label>2</label>
    </ligand>
</feature>
<sequence>MTIQTVSGTIDKEQLGRTYIHEHLNIDLSGPKGDSDANLDNIDSVVKEIEYLKSIGVDSIVEVTNIGMGRNISKLKEVWEKTRMNIVASTGYYKDFFYPAEVYDLDYRELAKIMISEINKGIKYTETKAHVIGEVGTSKDTITHSELKVLKGSALAHRETGHPIFTHTSLGTMALEQLELFKKEKVDLSKVLIGHLDLNCHKEYHLRIAEYGCYLGFDTIGKTKYEKDENRIRCIKYLIDRGHIDQIVLSQDVTRKSHLKEGGGIGYSYLMESFIPKAISMGISKEEINHIMIENPKRLLDV</sequence>
<dbReference type="PROSITE" id="PS51347">
    <property type="entry name" value="PHOSPHOTRIESTERASE_2"/>
    <property type="match status" value="1"/>
</dbReference>
<evidence type="ECO:0000313" key="5">
    <source>
        <dbReference type="EMBL" id="MCG4565779.1"/>
    </source>
</evidence>
<evidence type="ECO:0000256" key="4">
    <source>
        <dbReference type="PROSITE-ProRule" id="PRU00679"/>
    </source>
</evidence>
<feature type="binding site" evidence="3">
    <location>
        <position position="167"/>
    </location>
    <ligand>
        <name>a divalent metal cation</name>
        <dbReference type="ChEBI" id="CHEBI:60240"/>
        <label>2</label>
    </ligand>
</feature>
<feature type="binding site" evidence="3">
    <location>
        <position position="252"/>
    </location>
    <ligand>
        <name>a divalent metal cation</name>
        <dbReference type="ChEBI" id="CHEBI:60240"/>
        <label>1</label>
    </ligand>
</feature>
<dbReference type="Gene3D" id="3.20.20.140">
    <property type="entry name" value="Metal-dependent hydrolases"/>
    <property type="match status" value="1"/>
</dbReference>
<keyword evidence="1 3" id="KW-0479">Metal-binding</keyword>
<reference evidence="5" key="1">
    <citation type="submission" date="2022-01" db="EMBL/GenBank/DDBJ databases">
        <title>Collection of gut derived symbiotic bacterial strains cultured from healthy donors.</title>
        <authorList>
            <person name="Lin H."/>
            <person name="Kohout C."/>
            <person name="Waligurski E."/>
            <person name="Pamer E.G."/>
        </authorList>
    </citation>
    <scope>NUCLEOTIDE SEQUENCE</scope>
    <source>
        <strain evidence="5">MSK.14.39</strain>
    </source>
</reference>
<dbReference type="Proteomes" id="UP001108123">
    <property type="component" value="Unassembled WGS sequence"/>
</dbReference>
<dbReference type="PANTHER" id="PTHR10819:SF3">
    <property type="entry name" value="PHOSPHOTRIESTERASE-RELATED PROTEIN"/>
    <property type="match status" value="1"/>
</dbReference>
<dbReference type="Pfam" id="PF02126">
    <property type="entry name" value="PTE"/>
    <property type="match status" value="1"/>
</dbReference>
<dbReference type="GO" id="GO:0016787">
    <property type="term" value="F:hydrolase activity"/>
    <property type="evidence" value="ECO:0007669"/>
    <property type="project" value="UniProtKB-KW"/>
</dbReference>
<evidence type="ECO:0000313" key="6">
    <source>
        <dbReference type="Proteomes" id="UP001108123"/>
    </source>
</evidence>
<comment type="caution">
    <text evidence="5">The sequence shown here is derived from an EMBL/GenBank/DDBJ whole genome shotgun (WGS) entry which is preliminary data.</text>
</comment>
<accession>A0A9Q4FMI9</accession>
<keyword evidence="2" id="KW-0378">Hydrolase</keyword>
<feature type="binding site" evidence="3">
    <location>
        <position position="134"/>
    </location>
    <ligand>
        <name>a divalent metal cation</name>
        <dbReference type="ChEBI" id="CHEBI:60240"/>
        <label>1</label>
    </ligand>
</feature>
<gene>
    <name evidence="5" type="ORF">L0P62_09990</name>
</gene>
<comment type="cofactor">
    <cofactor evidence="3">
        <name>a divalent metal cation</name>
        <dbReference type="ChEBI" id="CHEBI:60240"/>
    </cofactor>
    <text evidence="3">Binds 2 divalent metal cations per subunit.</text>
</comment>
<protein>
    <submittedName>
        <fullName evidence="5">Phosphotriesterase-related protein</fullName>
    </submittedName>
</protein>
<evidence type="ECO:0000256" key="1">
    <source>
        <dbReference type="ARBA" id="ARBA00022723"/>
    </source>
</evidence>
<dbReference type="PANTHER" id="PTHR10819">
    <property type="entry name" value="PHOSPHOTRIESTERASE-RELATED"/>
    <property type="match status" value="1"/>
</dbReference>
<dbReference type="AlphaFoldDB" id="A0A9Q4FMI9"/>
<comment type="similarity">
    <text evidence="4">Belongs to the metallo-dependent hydrolases superfamily. Phosphotriesterase family.</text>
</comment>
<evidence type="ECO:0000256" key="2">
    <source>
        <dbReference type="ARBA" id="ARBA00022801"/>
    </source>
</evidence>
<feature type="binding site" evidence="3">
    <location>
        <position position="23"/>
    </location>
    <ligand>
        <name>a divalent metal cation</name>
        <dbReference type="ChEBI" id="CHEBI:60240"/>
        <label>1</label>
    </ligand>
</feature>
<keyword evidence="6" id="KW-1185">Reference proteome</keyword>
<feature type="binding site" evidence="3">
    <location>
        <position position="195"/>
    </location>
    <ligand>
        <name>a divalent metal cation</name>
        <dbReference type="ChEBI" id="CHEBI:60240"/>
        <label>2</label>
    </ligand>
</feature>
<dbReference type="EMBL" id="JAKNID010000052">
    <property type="protein sequence ID" value="MCG4565779.1"/>
    <property type="molecule type" value="Genomic_DNA"/>
</dbReference>
<dbReference type="GO" id="GO:0008270">
    <property type="term" value="F:zinc ion binding"/>
    <property type="evidence" value="ECO:0007669"/>
    <property type="project" value="InterPro"/>
</dbReference>
<feature type="binding site" evidence="3">
    <location>
        <position position="21"/>
    </location>
    <ligand>
        <name>a divalent metal cation</name>
        <dbReference type="ChEBI" id="CHEBI:60240"/>
        <label>1</label>
    </ligand>
</feature>
<comment type="caution">
    <text evidence="4">Lacks conserved residue(s) required for the propagation of feature annotation.</text>
</comment>
<dbReference type="InterPro" id="IPR032466">
    <property type="entry name" value="Metal_Hydrolase"/>
</dbReference>
<proteinExistence type="inferred from homology"/>
<dbReference type="RefSeq" id="WP_226808289.1">
    <property type="nucleotide sequence ID" value="NZ_JAJBNW010000044.1"/>
</dbReference>
<organism evidence="5 6">
    <name type="scientific">Anaerosalibacter bizertensis</name>
    <dbReference type="NCBI Taxonomy" id="932217"/>
    <lineage>
        <taxon>Bacteria</taxon>
        <taxon>Bacillati</taxon>
        <taxon>Bacillota</taxon>
        <taxon>Tissierellia</taxon>
        <taxon>Tissierellales</taxon>
        <taxon>Sporanaerobacteraceae</taxon>
        <taxon>Anaerosalibacter</taxon>
    </lineage>
</organism>
<dbReference type="InterPro" id="IPR001559">
    <property type="entry name" value="Phosphotriesterase"/>
</dbReference>
<dbReference type="PIRSF" id="PIRSF016839">
    <property type="entry name" value="PhP"/>
    <property type="match status" value="1"/>
</dbReference>
<name>A0A9Q4FMI9_9FIRM</name>
<evidence type="ECO:0000256" key="3">
    <source>
        <dbReference type="PIRSR" id="PIRSR601559-52"/>
    </source>
</evidence>